<reference evidence="2" key="1">
    <citation type="submission" date="2022-11" db="UniProtKB">
        <authorList>
            <consortium name="WormBaseParasite"/>
        </authorList>
    </citation>
    <scope>IDENTIFICATION</scope>
</reference>
<proteinExistence type="predicted"/>
<sequence>MFSFPHNGIGGVFEQPGNNNFQIFGQGTEKQKTTKHLYSKGELEFQAVGTPLIACNKLTSARSVIGYLSEKDDYRQTEKFVTIWSKISWMEDVISRQLKMDPVI</sequence>
<organism evidence="1 2">
    <name type="scientific">Romanomermis culicivorax</name>
    <name type="common">Nematode worm</name>
    <dbReference type="NCBI Taxonomy" id="13658"/>
    <lineage>
        <taxon>Eukaryota</taxon>
        <taxon>Metazoa</taxon>
        <taxon>Ecdysozoa</taxon>
        <taxon>Nematoda</taxon>
        <taxon>Enoplea</taxon>
        <taxon>Dorylaimia</taxon>
        <taxon>Mermithida</taxon>
        <taxon>Mermithoidea</taxon>
        <taxon>Mermithidae</taxon>
        <taxon>Romanomermis</taxon>
    </lineage>
</organism>
<evidence type="ECO:0000313" key="1">
    <source>
        <dbReference type="Proteomes" id="UP000887565"/>
    </source>
</evidence>
<protein>
    <submittedName>
        <fullName evidence="2">Uncharacterized protein</fullName>
    </submittedName>
</protein>
<dbReference type="WBParaSite" id="nRc.2.0.1.t28413-RA">
    <property type="protein sequence ID" value="nRc.2.0.1.t28413-RA"/>
    <property type="gene ID" value="nRc.2.0.1.g28413"/>
</dbReference>
<accession>A0A915JQN1</accession>
<evidence type="ECO:0000313" key="2">
    <source>
        <dbReference type="WBParaSite" id="nRc.2.0.1.t28413-RA"/>
    </source>
</evidence>
<dbReference type="Proteomes" id="UP000887565">
    <property type="component" value="Unplaced"/>
</dbReference>
<keyword evidence="1" id="KW-1185">Reference proteome</keyword>
<dbReference type="AlphaFoldDB" id="A0A915JQN1"/>
<name>A0A915JQN1_ROMCU</name>